<feature type="domain" description="DUF4283" evidence="2">
    <location>
        <begin position="249"/>
        <end position="334"/>
    </location>
</feature>
<protein>
    <recommendedName>
        <fullName evidence="2">DUF4283 domain-containing protein</fullName>
    </recommendedName>
</protein>
<gene>
    <name evidence="3" type="ORF">CK203_064873</name>
</gene>
<dbReference type="InterPro" id="IPR025558">
    <property type="entry name" value="DUF4283"/>
</dbReference>
<comment type="caution">
    <text evidence="3">The sequence shown here is derived from an EMBL/GenBank/DDBJ whole genome shotgun (WGS) entry which is preliminary data.</text>
</comment>
<dbReference type="AlphaFoldDB" id="A0A438G483"/>
<organism evidence="3 4">
    <name type="scientific">Vitis vinifera</name>
    <name type="common">Grape</name>
    <dbReference type="NCBI Taxonomy" id="29760"/>
    <lineage>
        <taxon>Eukaryota</taxon>
        <taxon>Viridiplantae</taxon>
        <taxon>Streptophyta</taxon>
        <taxon>Embryophyta</taxon>
        <taxon>Tracheophyta</taxon>
        <taxon>Spermatophyta</taxon>
        <taxon>Magnoliopsida</taxon>
        <taxon>eudicotyledons</taxon>
        <taxon>Gunneridae</taxon>
        <taxon>Pentapetalae</taxon>
        <taxon>rosids</taxon>
        <taxon>Vitales</taxon>
        <taxon>Vitaceae</taxon>
        <taxon>Viteae</taxon>
        <taxon>Vitis</taxon>
    </lineage>
</organism>
<feature type="region of interest" description="Disordered" evidence="1">
    <location>
        <begin position="464"/>
        <end position="525"/>
    </location>
</feature>
<sequence>MNMPDNAENITQIWLQLSAAENKASGLEGHLGSLMVGMLGPTHFRKLEKTPLKLGYEYACVGDDDEIGEASRRRSFTVESKTFELALDGRKGSRQILIVEKKRGVSTWIRLGMESLGLFKKGLTHCIRDESEGRWEMECRDRGKRFTLVRGSNRAGGFLRLGVADLERKTFCIFLPRGRRDKRGWMAMAEMIHQMEELVGRRMELQEVRASGKSSTAKSYAEAVLGPNRKDINVIKLKVSREEMEGNLQKLQQCLVASWKPNNKEDEDMERLGNLWAFSWGLKSKLGLAKLERGRALLEFEDKREAYRVASLGSREMGGVQLGLDFWKPQTGCWAEEERAQDVWVRIFGLPVSLWSPAILKKIGEECGGFVEIDERTRSMEEIQWARIRVKKTGEFRPSMLEIEVEEEFYSLALWWEIRPVVRRLLSAVEIRRRTEDRGDTFSRTEKRVGSVLLDTGTEGQFSSIDGRLLQDNGSGLEPRNQSHGSRPREWACLDGKLNGSSSHGPPLGLKEQEEEGGLAKRDGSLGRKLKDKLKVAVVPEAGPSSSNWAAGLGCHSSAVMEGLEREGPKEVQEKAGLLGCFFSRKRPTPEDVLTCWVPEEISRDQRVAGFSTTDCALQEGAKRYALHFYTKGNQVMGTSLLLSSNFDRAPEEESFDRSGELKEDLWGDKSTWLTVYEGNEVNVNGPWKLGEANRNRDNVKGKEGIDGASGILATENEKGELWEECSLAKFSQFLGFSTEGIEKEILNFLTKIRKRREKIHSKELLEKTKFERELKRLECSVNYEGGNKQKALSQGKGNQLIVVQ</sequence>
<evidence type="ECO:0000256" key="1">
    <source>
        <dbReference type="SAM" id="MobiDB-lite"/>
    </source>
</evidence>
<reference evidence="3 4" key="1">
    <citation type="journal article" date="2018" name="PLoS Genet.">
        <title>Population sequencing reveals clonal diversity and ancestral inbreeding in the grapevine cultivar Chardonnay.</title>
        <authorList>
            <person name="Roach M.J."/>
            <person name="Johnson D.L."/>
            <person name="Bohlmann J."/>
            <person name="van Vuuren H.J."/>
            <person name="Jones S.J."/>
            <person name="Pretorius I.S."/>
            <person name="Schmidt S.A."/>
            <person name="Borneman A.R."/>
        </authorList>
    </citation>
    <scope>NUCLEOTIDE SEQUENCE [LARGE SCALE GENOMIC DNA]</scope>
    <source>
        <strain evidence="4">cv. Chardonnay</strain>
        <tissue evidence="3">Leaf</tissue>
    </source>
</reference>
<evidence type="ECO:0000313" key="4">
    <source>
        <dbReference type="Proteomes" id="UP000288805"/>
    </source>
</evidence>
<dbReference type="EMBL" id="QGNW01000609">
    <property type="protein sequence ID" value="RVW67009.1"/>
    <property type="molecule type" value="Genomic_DNA"/>
</dbReference>
<dbReference type="Pfam" id="PF14111">
    <property type="entry name" value="DUF4283"/>
    <property type="match status" value="1"/>
</dbReference>
<evidence type="ECO:0000313" key="3">
    <source>
        <dbReference type="EMBL" id="RVW67009.1"/>
    </source>
</evidence>
<name>A0A438G483_VITVI</name>
<dbReference type="PANTHER" id="PTHR34427">
    <property type="entry name" value="DUF4283 DOMAIN PROTEIN"/>
    <property type="match status" value="1"/>
</dbReference>
<evidence type="ECO:0000259" key="2">
    <source>
        <dbReference type="Pfam" id="PF14111"/>
    </source>
</evidence>
<dbReference type="Proteomes" id="UP000288805">
    <property type="component" value="Unassembled WGS sequence"/>
</dbReference>
<dbReference type="PANTHER" id="PTHR34427:SF5">
    <property type="entry name" value="DUF4283 DOMAIN-CONTAINING PROTEIN"/>
    <property type="match status" value="1"/>
</dbReference>
<proteinExistence type="predicted"/>
<accession>A0A438G483</accession>